<dbReference type="Proteomes" id="UP000568050">
    <property type="component" value="Unassembled WGS sequence"/>
</dbReference>
<sequence>MALRFNPPPNWPPAEPGWTPPEGWQPDPAWGEAPADWQYWVEDDADDSASHAGAAGSASETGSSATGSSAASAAPAPMFGAGDSEPSGATTQNWTPIQAQGVPEKKGFFARFWWLTCLVLPLLLAILAAIALSFYFFKGDDEATADPSPSPSSSSSAPADPTTTSEAPSPTETAEPTPKEPLVKPDKNAEKKSVVTFSGSGEVVLSTRWSDGSDIKTSDGEPVDKPTNGTYLVVTVQTTSKSGKIHQNPLNVRVNTPYGGVVDVARTSYSQSDEAGLNTLDYDLEEGESGTMRILYDIKKVPDLTITWNGDKSGAKWAVPEK</sequence>
<evidence type="ECO:0000313" key="4">
    <source>
        <dbReference type="Proteomes" id="UP000568050"/>
    </source>
</evidence>
<protein>
    <recommendedName>
        <fullName evidence="5">DUF4352 domain-containing protein</fullName>
    </recommendedName>
</protein>
<dbReference type="EMBL" id="JACHWP010000001">
    <property type="protein sequence ID" value="MBB3022417.1"/>
    <property type="molecule type" value="Genomic_DNA"/>
</dbReference>
<feature type="compositionally biased region" description="Low complexity" evidence="1">
    <location>
        <begin position="145"/>
        <end position="176"/>
    </location>
</feature>
<keyword evidence="2" id="KW-0472">Membrane</keyword>
<feature type="compositionally biased region" description="Pro residues" evidence="1">
    <location>
        <begin position="1"/>
        <end position="19"/>
    </location>
</feature>
<keyword evidence="4" id="KW-1185">Reference proteome</keyword>
<keyword evidence="2" id="KW-1133">Transmembrane helix</keyword>
<proteinExistence type="predicted"/>
<feature type="compositionally biased region" description="Basic and acidic residues" evidence="1">
    <location>
        <begin position="177"/>
        <end position="190"/>
    </location>
</feature>
<feature type="compositionally biased region" description="Low complexity" evidence="1">
    <location>
        <begin position="50"/>
        <end position="77"/>
    </location>
</feature>
<evidence type="ECO:0000256" key="2">
    <source>
        <dbReference type="SAM" id="Phobius"/>
    </source>
</evidence>
<feature type="region of interest" description="Disordered" evidence="1">
    <location>
        <begin position="143"/>
        <end position="190"/>
    </location>
</feature>
<reference evidence="3 4" key="1">
    <citation type="submission" date="2020-08" db="EMBL/GenBank/DDBJ databases">
        <title>Sequencing the genomes of 1000 actinobacteria strains.</title>
        <authorList>
            <person name="Klenk H.-P."/>
        </authorList>
    </citation>
    <scope>NUCLEOTIDE SEQUENCE [LARGE SCALE GENOMIC DNA]</scope>
    <source>
        <strain evidence="3 4">DSM 23040</strain>
    </source>
</reference>
<evidence type="ECO:0000313" key="3">
    <source>
        <dbReference type="EMBL" id="MBB3022417.1"/>
    </source>
</evidence>
<evidence type="ECO:0008006" key="5">
    <source>
        <dbReference type="Google" id="ProtNLM"/>
    </source>
</evidence>
<dbReference type="RefSeq" id="WP_183374450.1">
    <property type="nucleotide sequence ID" value="NZ_CBCSFZ010000041.1"/>
</dbReference>
<comment type="caution">
    <text evidence="3">The sequence shown here is derived from an EMBL/GenBank/DDBJ whole genome shotgun (WGS) entry which is preliminary data.</text>
</comment>
<dbReference type="AlphaFoldDB" id="A0A839QYD3"/>
<name>A0A839QYD3_9MICO</name>
<feature type="transmembrane region" description="Helical" evidence="2">
    <location>
        <begin position="112"/>
        <end position="137"/>
    </location>
</feature>
<keyword evidence="2" id="KW-0812">Transmembrane</keyword>
<feature type="region of interest" description="Disordered" evidence="1">
    <location>
        <begin position="1"/>
        <end position="93"/>
    </location>
</feature>
<organism evidence="3 4">
    <name type="scientific">Helcobacillus massiliensis</name>
    <dbReference type="NCBI Taxonomy" id="521392"/>
    <lineage>
        <taxon>Bacteria</taxon>
        <taxon>Bacillati</taxon>
        <taxon>Actinomycetota</taxon>
        <taxon>Actinomycetes</taxon>
        <taxon>Micrococcales</taxon>
        <taxon>Dermabacteraceae</taxon>
        <taxon>Helcobacillus</taxon>
    </lineage>
</organism>
<accession>A0A839QYD3</accession>
<gene>
    <name evidence="3" type="ORF">FHX50_000665</name>
</gene>
<evidence type="ECO:0000256" key="1">
    <source>
        <dbReference type="SAM" id="MobiDB-lite"/>
    </source>
</evidence>